<dbReference type="Pfam" id="PF06983">
    <property type="entry name" value="3-dmu-9_3-mt"/>
    <property type="match status" value="1"/>
</dbReference>
<dbReference type="EMBL" id="JAVDQH010000009">
    <property type="protein sequence ID" value="MDR6244784.1"/>
    <property type="molecule type" value="Genomic_DNA"/>
</dbReference>
<dbReference type="Proteomes" id="UP001185028">
    <property type="component" value="Unassembled WGS sequence"/>
</dbReference>
<protein>
    <submittedName>
        <fullName evidence="3">PhnB protein</fullName>
    </submittedName>
</protein>
<keyword evidence="4" id="KW-1185">Reference proteome</keyword>
<accession>A0ABU1IZW4</accession>
<gene>
    <name evidence="3" type="ORF">JOC58_002681</name>
</gene>
<dbReference type="SUPFAM" id="SSF54593">
    <property type="entry name" value="Glyoxalase/Bleomycin resistance protein/Dihydroxybiphenyl dioxygenase"/>
    <property type="match status" value="1"/>
</dbReference>
<comment type="caution">
    <text evidence="3">The sequence shown here is derived from an EMBL/GenBank/DDBJ whole genome shotgun (WGS) entry which is preliminary data.</text>
</comment>
<dbReference type="PANTHER" id="PTHR33990:SF4">
    <property type="entry name" value="PHNB-LIKE DOMAIN-CONTAINING PROTEIN"/>
    <property type="match status" value="1"/>
</dbReference>
<dbReference type="InterPro" id="IPR028973">
    <property type="entry name" value="PhnB-like"/>
</dbReference>
<reference evidence="3 4" key="1">
    <citation type="submission" date="2023-07" db="EMBL/GenBank/DDBJ databases">
        <title>Genomic Encyclopedia of Type Strains, Phase IV (KMG-IV): sequencing the most valuable type-strain genomes for metagenomic binning, comparative biology and taxonomic classification.</title>
        <authorList>
            <person name="Goeker M."/>
        </authorList>
    </citation>
    <scope>NUCLEOTIDE SEQUENCE [LARGE SCALE GENOMIC DNA]</scope>
    <source>
        <strain evidence="3 4">DSM 22170</strain>
    </source>
</reference>
<dbReference type="PANTHER" id="PTHR33990">
    <property type="entry name" value="PROTEIN YJDN-RELATED"/>
    <property type="match status" value="1"/>
</dbReference>
<feature type="region of interest" description="Disordered" evidence="1">
    <location>
        <begin position="1"/>
        <end position="30"/>
    </location>
</feature>
<sequence length="179" mass="19716">MNKNQMTSATEATASTRKEATNQQATEQQSGAAVQTEVIPFLSLNGKAAEAIAFYEQLGAKVLLKVTYAQLAAMDDSFHVQAGQEHYITHSVLELGSGKLMIAEEAVDMEQTWQAGNSFSLCLQSRQHEDMETLYNRLVADPRCTIIIPFAPNSFSTGYATVRDPFGVVFQFTVTRHAF</sequence>
<name>A0ABU1IZW4_9BACL</name>
<proteinExistence type="predicted"/>
<evidence type="ECO:0000256" key="1">
    <source>
        <dbReference type="SAM" id="MobiDB-lite"/>
    </source>
</evidence>
<dbReference type="RefSeq" id="WP_229685859.1">
    <property type="nucleotide sequence ID" value="NZ_BMMB01000007.1"/>
</dbReference>
<organism evidence="3 4">
    <name type="scientific">Paenibacillus hunanensis</name>
    <dbReference type="NCBI Taxonomy" id="539262"/>
    <lineage>
        <taxon>Bacteria</taxon>
        <taxon>Bacillati</taxon>
        <taxon>Bacillota</taxon>
        <taxon>Bacilli</taxon>
        <taxon>Bacillales</taxon>
        <taxon>Paenibacillaceae</taxon>
        <taxon>Paenibacillus</taxon>
    </lineage>
</organism>
<evidence type="ECO:0000259" key="2">
    <source>
        <dbReference type="Pfam" id="PF06983"/>
    </source>
</evidence>
<feature type="domain" description="PhnB-like" evidence="2">
    <location>
        <begin position="37"/>
        <end position="172"/>
    </location>
</feature>
<dbReference type="InterPro" id="IPR029068">
    <property type="entry name" value="Glyas_Bleomycin-R_OHBP_Dase"/>
</dbReference>
<dbReference type="Gene3D" id="3.10.180.10">
    <property type="entry name" value="2,3-Dihydroxybiphenyl 1,2-Dioxygenase, domain 1"/>
    <property type="match status" value="1"/>
</dbReference>
<evidence type="ECO:0000313" key="4">
    <source>
        <dbReference type="Proteomes" id="UP001185028"/>
    </source>
</evidence>
<evidence type="ECO:0000313" key="3">
    <source>
        <dbReference type="EMBL" id="MDR6244784.1"/>
    </source>
</evidence>